<dbReference type="RefSeq" id="WP_090156326.1">
    <property type="nucleotide sequence ID" value="NZ_FNAN01000019.1"/>
</dbReference>
<evidence type="ECO:0000313" key="3">
    <source>
        <dbReference type="Proteomes" id="UP000198748"/>
    </source>
</evidence>
<dbReference type="PIRSF" id="PIRSF030962">
    <property type="entry name" value="Dehydrase_ECs4332_prd"/>
    <property type="match status" value="1"/>
</dbReference>
<keyword evidence="3" id="KW-1185">Reference proteome</keyword>
<organism evidence="2 3">
    <name type="scientific">Dyadobacter soli</name>
    <dbReference type="NCBI Taxonomy" id="659014"/>
    <lineage>
        <taxon>Bacteria</taxon>
        <taxon>Pseudomonadati</taxon>
        <taxon>Bacteroidota</taxon>
        <taxon>Cytophagia</taxon>
        <taxon>Cytophagales</taxon>
        <taxon>Spirosomataceae</taxon>
        <taxon>Dyadobacter</taxon>
    </lineage>
</organism>
<dbReference type="Pfam" id="PF22818">
    <property type="entry name" value="ApeI-like"/>
    <property type="match status" value="1"/>
</dbReference>
<dbReference type="EMBL" id="FNAN01000019">
    <property type="protein sequence ID" value="SDG52091.1"/>
    <property type="molecule type" value="Genomic_DNA"/>
</dbReference>
<dbReference type="InterPro" id="IPR054545">
    <property type="entry name" value="ApeI-like"/>
</dbReference>
<dbReference type="Proteomes" id="UP000198748">
    <property type="component" value="Unassembled WGS sequence"/>
</dbReference>
<reference evidence="3" key="1">
    <citation type="submission" date="2016-10" db="EMBL/GenBank/DDBJ databases">
        <authorList>
            <person name="Varghese N."/>
            <person name="Submissions S."/>
        </authorList>
    </citation>
    <scope>NUCLEOTIDE SEQUENCE [LARGE SCALE GENOMIC DNA]</scope>
    <source>
        <strain evidence="3">DSM 25329</strain>
    </source>
</reference>
<gene>
    <name evidence="2" type="ORF">SAMN04487996_119136</name>
</gene>
<feature type="domain" description="ApeI dehydratase-like" evidence="1">
    <location>
        <begin position="14"/>
        <end position="101"/>
    </location>
</feature>
<accession>A0A1G7UXU4</accession>
<sequence>MPLSNLYKITTLERSDNQITCTMQIDAAHPVFQGHFPGAPVLPGVVQLEMVKTVLAKALEKPFALKEMSNCKFLEVLNPAETPELTIHIQYKGEESLDVSASGKHGEKTYFKARASFHSII</sequence>
<evidence type="ECO:0000313" key="2">
    <source>
        <dbReference type="EMBL" id="SDG52091.1"/>
    </source>
</evidence>
<dbReference type="SUPFAM" id="SSF54637">
    <property type="entry name" value="Thioesterase/thiol ester dehydrase-isomerase"/>
    <property type="match status" value="1"/>
</dbReference>
<dbReference type="AlphaFoldDB" id="A0A1G7UXU4"/>
<dbReference type="OrthoDB" id="9772788at2"/>
<protein>
    <submittedName>
        <fullName evidence="2">3-hydroxyacyl-[acyl-carrier-protein] dehydratase</fullName>
    </submittedName>
</protein>
<dbReference type="STRING" id="659014.SAMN04487996_119136"/>
<dbReference type="GO" id="GO:0016829">
    <property type="term" value="F:lyase activity"/>
    <property type="evidence" value="ECO:0007669"/>
    <property type="project" value="UniProtKB-KW"/>
</dbReference>
<dbReference type="InterPro" id="IPR016962">
    <property type="entry name" value="Dehydrase_ECs4332_prd"/>
</dbReference>
<dbReference type="InterPro" id="IPR029069">
    <property type="entry name" value="HotDog_dom_sf"/>
</dbReference>
<evidence type="ECO:0000259" key="1">
    <source>
        <dbReference type="Pfam" id="PF22818"/>
    </source>
</evidence>
<name>A0A1G7UXU4_9BACT</name>
<proteinExistence type="predicted"/>
<dbReference type="Gene3D" id="3.10.129.10">
    <property type="entry name" value="Hotdog Thioesterase"/>
    <property type="match status" value="1"/>
</dbReference>